<accession>A0AAD1S048</accession>
<feature type="region of interest" description="Disordered" evidence="1">
    <location>
        <begin position="1"/>
        <end position="22"/>
    </location>
</feature>
<dbReference type="Proteomes" id="UP001295444">
    <property type="component" value="Chromosome 04"/>
</dbReference>
<feature type="compositionally biased region" description="Low complexity" evidence="1">
    <location>
        <begin position="83"/>
        <end position="106"/>
    </location>
</feature>
<reference evidence="2" key="1">
    <citation type="submission" date="2022-03" db="EMBL/GenBank/DDBJ databases">
        <authorList>
            <person name="Alioto T."/>
            <person name="Alioto T."/>
            <person name="Gomez Garrido J."/>
        </authorList>
    </citation>
    <scope>NUCLEOTIDE SEQUENCE</scope>
</reference>
<evidence type="ECO:0000313" key="2">
    <source>
        <dbReference type="EMBL" id="CAH2283757.1"/>
    </source>
</evidence>
<dbReference type="AlphaFoldDB" id="A0AAD1S048"/>
<feature type="region of interest" description="Disordered" evidence="1">
    <location>
        <begin position="65"/>
        <end position="106"/>
    </location>
</feature>
<keyword evidence="3" id="KW-1185">Reference proteome</keyword>
<feature type="compositionally biased region" description="Polar residues" evidence="1">
    <location>
        <begin position="1"/>
        <end position="10"/>
    </location>
</feature>
<protein>
    <submittedName>
        <fullName evidence="2">Uncharacterized protein</fullName>
    </submittedName>
</protein>
<evidence type="ECO:0000256" key="1">
    <source>
        <dbReference type="SAM" id="MobiDB-lite"/>
    </source>
</evidence>
<feature type="compositionally biased region" description="Basic and acidic residues" evidence="1">
    <location>
        <begin position="67"/>
        <end position="77"/>
    </location>
</feature>
<evidence type="ECO:0000313" key="3">
    <source>
        <dbReference type="Proteomes" id="UP001295444"/>
    </source>
</evidence>
<dbReference type="EMBL" id="OW240915">
    <property type="protein sequence ID" value="CAH2283757.1"/>
    <property type="molecule type" value="Genomic_DNA"/>
</dbReference>
<sequence length="106" mass="11944">MQSLTKTVLDSPSALPPIEGTGNDSRLDLIGIPHFGPHPISSPQVIDNWPLLIRPSMGLVVHKTRKRMNDCKRRTPDHYYPIRSQRPQRSTSRPARTSRGRGVALR</sequence>
<proteinExistence type="predicted"/>
<name>A0AAD1S048_PELCU</name>
<organism evidence="2 3">
    <name type="scientific">Pelobates cultripes</name>
    <name type="common">Western spadefoot toad</name>
    <dbReference type="NCBI Taxonomy" id="61616"/>
    <lineage>
        <taxon>Eukaryota</taxon>
        <taxon>Metazoa</taxon>
        <taxon>Chordata</taxon>
        <taxon>Craniata</taxon>
        <taxon>Vertebrata</taxon>
        <taxon>Euteleostomi</taxon>
        <taxon>Amphibia</taxon>
        <taxon>Batrachia</taxon>
        <taxon>Anura</taxon>
        <taxon>Pelobatoidea</taxon>
        <taxon>Pelobatidae</taxon>
        <taxon>Pelobates</taxon>
    </lineage>
</organism>
<gene>
    <name evidence="2" type="ORF">PECUL_23A014541</name>
</gene>